<dbReference type="GO" id="GO:0019433">
    <property type="term" value="P:triglyceride catabolic process"/>
    <property type="evidence" value="ECO:0007669"/>
    <property type="project" value="TreeGrafter"/>
</dbReference>
<dbReference type="EMBL" id="KZ679258">
    <property type="protein sequence ID" value="PTB44082.1"/>
    <property type="molecule type" value="Genomic_DNA"/>
</dbReference>
<dbReference type="PRINTS" id="PR00080">
    <property type="entry name" value="SDRFAMILY"/>
</dbReference>
<evidence type="ECO:0000256" key="1">
    <source>
        <dbReference type="ARBA" id="ARBA00006484"/>
    </source>
</evidence>
<dbReference type="Pfam" id="PF00106">
    <property type="entry name" value="adh_short"/>
    <property type="match status" value="1"/>
</dbReference>
<reference evidence="5 6" key="1">
    <citation type="submission" date="2016-07" db="EMBL/GenBank/DDBJ databases">
        <title>Multiple horizontal gene transfer events from other fungi enriched the ability of initially mycotrophic Trichoderma (Ascomycota) to feed on dead plant biomass.</title>
        <authorList>
            <consortium name="DOE Joint Genome Institute"/>
            <person name="Aerts A."/>
            <person name="Atanasova L."/>
            <person name="Chenthamara K."/>
            <person name="Zhang J."/>
            <person name="Grujic M."/>
            <person name="Henrissat B."/>
            <person name="Kuo A."/>
            <person name="Salamov A."/>
            <person name="Lipzen A."/>
            <person name="Labutti K."/>
            <person name="Barry K."/>
            <person name="Miao Y."/>
            <person name="Rahimi M.J."/>
            <person name="Shen Q."/>
            <person name="Grigoriev I.V."/>
            <person name="Kubicek C.P."/>
            <person name="Druzhinina I.S."/>
        </authorList>
    </citation>
    <scope>NUCLEOTIDE SEQUENCE [LARGE SCALE GENOMIC DNA]</scope>
    <source>
        <strain evidence="5 6">CBS 433.97</strain>
    </source>
</reference>
<evidence type="ECO:0000313" key="5">
    <source>
        <dbReference type="EMBL" id="PTB44082.1"/>
    </source>
</evidence>
<dbReference type="GO" id="GO:0005811">
    <property type="term" value="C:lipid droplet"/>
    <property type="evidence" value="ECO:0007669"/>
    <property type="project" value="TreeGrafter"/>
</dbReference>
<dbReference type="SUPFAM" id="SSF51735">
    <property type="entry name" value="NAD(P)-binding Rossmann-fold domains"/>
    <property type="match status" value="1"/>
</dbReference>
<name>A0A2T3ZH10_TRIA4</name>
<dbReference type="CDD" id="cd05374">
    <property type="entry name" value="17beta-HSD-like_SDR_c"/>
    <property type="match status" value="1"/>
</dbReference>
<dbReference type="GO" id="GO:0006654">
    <property type="term" value="P:phosphatidic acid biosynthetic process"/>
    <property type="evidence" value="ECO:0007669"/>
    <property type="project" value="TreeGrafter"/>
</dbReference>
<dbReference type="InterPro" id="IPR002347">
    <property type="entry name" value="SDR_fam"/>
</dbReference>
<keyword evidence="6" id="KW-1185">Reference proteome</keyword>
<dbReference type="GO" id="GO:0005783">
    <property type="term" value="C:endoplasmic reticulum"/>
    <property type="evidence" value="ECO:0007669"/>
    <property type="project" value="TreeGrafter"/>
</dbReference>
<comment type="similarity">
    <text evidence="1 4">Belongs to the short-chain dehydrogenases/reductases (SDR) family.</text>
</comment>
<keyword evidence="3" id="KW-0560">Oxidoreductase</keyword>
<gene>
    <name evidence="5" type="ORF">M441DRAFT_24299</name>
</gene>
<dbReference type="InterPro" id="IPR036291">
    <property type="entry name" value="NAD(P)-bd_dom_sf"/>
</dbReference>
<accession>A0A2T3ZH10</accession>
<dbReference type="InterPro" id="IPR020904">
    <property type="entry name" value="Sc_DH/Rdtase_CS"/>
</dbReference>
<dbReference type="GO" id="GO:0004806">
    <property type="term" value="F:triacylglycerol lipase activity"/>
    <property type="evidence" value="ECO:0007669"/>
    <property type="project" value="TreeGrafter"/>
</dbReference>
<proteinExistence type="inferred from homology"/>
<evidence type="ECO:0000256" key="4">
    <source>
        <dbReference type="RuleBase" id="RU000363"/>
    </source>
</evidence>
<dbReference type="GO" id="GO:0000140">
    <property type="term" value="F:acylglycerone-phosphate reductase (NADP+) activity"/>
    <property type="evidence" value="ECO:0007669"/>
    <property type="project" value="TreeGrafter"/>
</dbReference>
<dbReference type="PRINTS" id="PR00081">
    <property type="entry name" value="GDHRDH"/>
</dbReference>
<dbReference type="STRING" id="1042311.A0A2T3ZH10"/>
<dbReference type="PANTHER" id="PTHR44169">
    <property type="entry name" value="NADPH-DEPENDENT 1-ACYLDIHYDROXYACETONE PHOSPHATE REDUCTASE"/>
    <property type="match status" value="1"/>
</dbReference>
<sequence>MAKERTILITGCSAQGLGAVLALTLAKQGHHVFATARDTSKIPSELSSLPNVSVLCLDVSSTASVAEAARVVEDAGHGLDVLVNNAGFGYTMPILDVDIDKAQELYNANVWGTVRTVQAFAALLIKRKGRVVNVSSVGAVVNTPWIGTYASSKAAVNAISETLRLELSPFGVSVVTIMLGTVATPFHANEPTPELPAASYYSTILDTITQWANGQAGPKGGPVQDVVDAMIPDIVAEGRNGVVWRGANSTAVWFGSRWLPGRILDGAMSMGQGLAELTKRYAAS</sequence>
<dbReference type="Gene3D" id="3.40.50.720">
    <property type="entry name" value="NAD(P)-binding Rossmann-like Domain"/>
    <property type="match status" value="1"/>
</dbReference>
<organism evidence="5 6">
    <name type="scientific">Trichoderma asperellum (strain ATCC 204424 / CBS 433.97 / NBRC 101777)</name>
    <dbReference type="NCBI Taxonomy" id="1042311"/>
    <lineage>
        <taxon>Eukaryota</taxon>
        <taxon>Fungi</taxon>
        <taxon>Dikarya</taxon>
        <taxon>Ascomycota</taxon>
        <taxon>Pezizomycotina</taxon>
        <taxon>Sordariomycetes</taxon>
        <taxon>Hypocreomycetidae</taxon>
        <taxon>Hypocreales</taxon>
        <taxon>Hypocreaceae</taxon>
        <taxon>Trichoderma</taxon>
    </lineage>
</organism>
<dbReference type="PROSITE" id="PS00061">
    <property type="entry name" value="ADH_SHORT"/>
    <property type="match status" value="1"/>
</dbReference>
<dbReference type="OrthoDB" id="2102561at2759"/>
<keyword evidence="2" id="KW-0521">NADP</keyword>
<dbReference type="AlphaFoldDB" id="A0A2T3ZH10"/>
<evidence type="ECO:0000256" key="3">
    <source>
        <dbReference type="ARBA" id="ARBA00023002"/>
    </source>
</evidence>
<evidence type="ECO:0000256" key="2">
    <source>
        <dbReference type="ARBA" id="ARBA00022857"/>
    </source>
</evidence>
<protein>
    <submittedName>
        <fullName evidence="5">Uncharacterized protein</fullName>
    </submittedName>
</protein>
<dbReference type="Proteomes" id="UP000240493">
    <property type="component" value="Unassembled WGS sequence"/>
</dbReference>
<dbReference type="PANTHER" id="PTHR44169:SF6">
    <property type="entry name" value="NADPH-DEPENDENT 1-ACYLDIHYDROXYACETONE PHOSPHATE REDUCTASE"/>
    <property type="match status" value="1"/>
</dbReference>
<evidence type="ECO:0000313" key="6">
    <source>
        <dbReference type="Proteomes" id="UP000240493"/>
    </source>
</evidence>